<dbReference type="Proteomes" id="UP001595952">
    <property type="component" value="Unassembled WGS sequence"/>
</dbReference>
<dbReference type="Pfam" id="PF05076">
    <property type="entry name" value="SUFU"/>
    <property type="match status" value="1"/>
</dbReference>
<name>A0ABV9I8U8_9DEIO</name>
<evidence type="ECO:0000259" key="1">
    <source>
        <dbReference type="Pfam" id="PF05076"/>
    </source>
</evidence>
<dbReference type="RefSeq" id="WP_380060906.1">
    <property type="nucleotide sequence ID" value="NZ_JBHSEI010000002.1"/>
</dbReference>
<gene>
    <name evidence="2" type="ORF">ACFO0D_05950</name>
</gene>
<feature type="domain" description="Suppressor of fused-like" evidence="1">
    <location>
        <begin position="52"/>
        <end position="193"/>
    </location>
</feature>
<accession>A0ABV9I8U8</accession>
<comment type="caution">
    <text evidence="2">The sequence shown here is derived from an EMBL/GenBank/DDBJ whole genome shotgun (WGS) entry which is preliminary data.</text>
</comment>
<organism evidence="2 3">
    <name type="scientific">Deinococcus hohokamensis</name>
    <dbReference type="NCBI Taxonomy" id="309883"/>
    <lineage>
        <taxon>Bacteria</taxon>
        <taxon>Thermotogati</taxon>
        <taxon>Deinococcota</taxon>
        <taxon>Deinococci</taxon>
        <taxon>Deinococcales</taxon>
        <taxon>Deinococcaceae</taxon>
        <taxon>Deinococcus</taxon>
    </lineage>
</organism>
<sequence>MPELETIQAVHERLERWLGPPTRLVTSTLTLDDEVTPFACATYIHDSVFSTSIGAAVRPVPHSEHRYRDPRGMRHEYLIAHRPDQVGIPDMLRLLALYPFVESEFVFSGKHLHIPGARGLLEAEPACLFYLTDPFEHDDQLYTPDPHGQIIHPDFKIQFLWVIPIYRSEFQFLQTHGYQQFEETCLNPAVDYACPNRAPLV</sequence>
<protein>
    <submittedName>
        <fullName evidence="2">Suppressor of fused domain protein</fullName>
    </submittedName>
</protein>
<dbReference type="InterPro" id="IPR020941">
    <property type="entry name" value="SUFU-like_domain"/>
</dbReference>
<dbReference type="EMBL" id="JBHSEI010000002">
    <property type="protein sequence ID" value="MFC4637879.1"/>
    <property type="molecule type" value="Genomic_DNA"/>
</dbReference>
<evidence type="ECO:0000313" key="2">
    <source>
        <dbReference type="EMBL" id="MFC4637879.1"/>
    </source>
</evidence>
<keyword evidence="3" id="KW-1185">Reference proteome</keyword>
<proteinExistence type="predicted"/>
<evidence type="ECO:0000313" key="3">
    <source>
        <dbReference type="Proteomes" id="UP001595952"/>
    </source>
</evidence>
<reference evidence="3" key="1">
    <citation type="journal article" date="2019" name="Int. J. Syst. Evol. Microbiol.">
        <title>The Global Catalogue of Microorganisms (GCM) 10K type strain sequencing project: providing services to taxonomists for standard genome sequencing and annotation.</title>
        <authorList>
            <consortium name="The Broad Institute Genomics Platform"/>
            <consortium name="The Broad Institute Genome Sequencing Center for Infectious Disease"/>
            <person name="Wu L."/>
            <person name="Ma J."/>
        </authorList>
    </citation>
    <scope>NUCLEOTIDE SEQUENCE [LARGE SCALE GENOMIC DNA]</scope>
    <source>
        <strain evidence="3">CCUG 55995</strain>
    </source>
</reference>